<evidence type="ECO:0000313" key="2">
    <source>
        <dbReference type="EMBL" id="QDV21746.1"/>
    </source>
</evidence>
<proteinExistence type="predicted"/>
<evidence type="ECO:0000313" key="3">
    <source>
        <dbReference type="Proteomes" id="UP000318017"/>
    </source>
</evidence>
<dbReference type="KEGG" id="ahel:Q31a_00250"/>
<sequence>MRYEFRLAELLGHTPDRRKRPGTIKAIVEYTGLDRHQVASLLKNEAKYIPLEALSRLCDYLVEHGYASGDQLPGALFAVKPEHFWEVVARRRKLEICLGVRRPDSQDAPETAWVVASDAVLLGEVLNGVTTLGGTDKLTRSPEETGVESREIPTHPELLKQTLVWSPGNVEAEEAIARSSKVHNDFVASAGDKALICLGSVKSNPVVEMVIADTFQLEPFKSQDSVKTASDRGCPFFLRYRDHDPHIPSASAGMRLSETEAADEPGIYYEKADGSWAYAGGQDTALVFYIYRESLGRLEMVLSGFSGRATRLLARTLSNRSEEFWPPVYQENYLQVGAYIVQYQPATEEMRPDDILRTDIVGNPTITPLPVEAIARRLQP</sequence>
<reference evidence="2 3" key="1">
    <citation type="submission" date="2019-02" db="EMBL/GenBank/DDBJ databases">
        <title>Deep-cultivation of Planctomycetes and their phenomic and genomic characterization uncovers novel biology.</title>
        <authorList>
            <person name="Wiegand S."/>
            <person name="Jogler M."/>
            <person name="Boedeker C."/>
            <person name="Pinto D."/>
            <person name="Vollmers J."/>
            <person name="Rivas-Marin E."/>
            <person name="Kohn T."/>
            <person name="Peeters S.H."/>
            <person name="Heuer A."/>
            <person name="Rast P."/>
            <person name="Oberbeckmann S."/>
            <person name="Bunk B."/>
            <person name="Jeske O."/>
            <person name="Meyerdierks A."/>
            <person name="Storesund J.E."/>
            <person name="Kallscheuer N."/>
            <person name="Luecker S."/>
            <person name="Lage O.M."/>
            <person name="Pohl T."/>
            <person name="Merkel B.J."/>
            <person name="Hornburger P."/>
            <person name="Mueller R.-W."/>
            <person name="Bruemmer F."/>
            <person name="Labrenz M."/>
            <person name="Spormann A.M."/>
            <person name="Op den Camp H."/>
            <person name="Overmann J."/>
            <person name="Amann R."/>
            <person name="Jetten M.S.M."/>
            <person name="Mascher T."/>
            <person name="Medema M.H."/>
            <person name="Devos D.P."/>
            <person name="Kaster A.-K."/>
            <person name="Ovreas L."/>
            <person name="Rohde M."/>
            <person name="Galperin M.Y."/>
            <person name="Jogler C."/>
        </authorList>
    </citation>
    <scope>NUCLEOTIDE SEQUENCE [LARGE SCALE GENOMIC DNA]</scope>
    <source>
        <strain evidence="2 3">Q31a</strain>
    </source>
</reference>
<dbReference type="EMBL" id="CP036298">
    <property type="protein sequence ID" value="QDV21746.1"/>
    <property type="molecule type" value="Genomic_DNA"/>
</dbReference>
<organism evidence="2 3">
    <name type="scientific">Aureliella helgolandensis</name>
    <dbReference type="NCBI Taxonomy" id="2527968"/>
    <lineage>
        <taxon>Bacteria</taxon>
        <taxon>Pseudomonadati</taxon>
        <taxon>Planctomycetota</taxon>
        <taxon>Planctomycetia</taxon>
        <taxon>Pirellulales</taxon>
        <taxon>Pirellulaceae</taxon>
        <taxon>Aureliella</taxon>
    </lineage>
</organism>
<dbReference type="RefSeq" id="WP_145072387.1">
    <property type="nucleotide sequence ID" value="NZ_CP036298.1"/>
</dbReference>
<evidence type="ECO:0000259" key="1">
    <source>
        <dbReference type="Pfam" id="PF13443"/>
    </source>
</evidence>
<keyword evidence="3" id="KW-1185">Reference proteome</keyword>
<accession>A0A518FZJ9</accession>
<name>A0A518FZJ9_9BACT</name>
<gene>
    <name evidence="2" type="ORF">Q31a_00250</name>
</gene>
<dbReference type="Pfam" id="PF13443">
    <property type="entry name" value="HTH_26"/>
    <property type="match status" value="1"/>
</dbReference>
<dbReference type="Proteomes" id="UP000318017">
    <property type="component" value="Chromosome"/>
</dbReference>
<protein>
    <recommendedName>
        <fullName evidence="1">HTH cro/C1-type domain-containing protein</fullName>
    </recommendedName>
</protein>
<dbReference type="OrthoDB" id="232420at2"/>
<dbReference type="InterPro" id="IPR001387">
    <property type="entry name" value="Cro/C1-type_HTH"/>
</dbReference>
<feature type="domain" description="HTH cro/C1-type" evidence="1">
    <location>
        <begin position="23"/>
        <end position="61"/>
    </location>
</feature>
<dbReference type="AlphaFoldDB" id="A0A518FZJ9"/>